<evidence type="ECO:0000313" key="4">
    <source>
        <dbReference type="Proteomes" id="UP000199473"/>
    </source>
</evidence>
<dbReference type="PIRSF" id="PIRSF017082">
    <property type="entry name" value="YflP"/>
    <property type="match status" value="1"/>
</dbReference>
<dbReference type="PANTHER" id="PTHR42928:SF5">
    <property type="entry name" value="BLR1237 PROTEIN"/>
    <property type="match status" value="1"/>
</dbReference>
<organism evidence="3 4">
    <name type="scientific">Falsiroseomonas stagni DSM 19981</name>
    <dbReference type="NCBI Taxonomy" id="1123062"/>
    <lineage>
        <taxon>Bacteria</taxon>
        <taxon>Pseudomonadati</taxon>
        <taxon>Pseudomonadota</taxon>
        <taxon>Alphaproteobacteria</taxon>
        <taxon>Acetobacterales</taxon>
        <taxon>Roseomonadaceae</taxon>
        <taxon>Falsiroseomonas</taxon>
    </lineage>
</organism>
<gene>
    <name evidence="3" type="ORF">SAMN02745775_108127</name>
</gene>
<keyword evidence="2" id="KW-0732">Signal</keyword>
<dbReference type="Gene3D" id="3.40.190.150">
    <property type="entry name" value="Bordetella uptake gene, domain 1"/>
    <property type="match status" value="1"/>
</dbReference>
<evidence type="ECO:0000256" key="2">
    <source>
        <dbReference type="SAM" id="SignalP"/>
    </source>
</evidence>
<dbReference type="RefSeq" id="WP_175534038.1">
    <property type="nucleotide sequence ID" value="NZ_FOSQ01000008.1"/>
</dbReference>
<dbReference type="Proteomes" id="UP000199473">
    <property type="component" value="Unassembled WGS sequence"/>
</dbReference>
<dbReference type="InterPro" id="IPR005064">
    <property type="entry name" value="BUG"/>
</dbReference>
<dbReference type="EMBL" id="FOSQ01000008">
    <property type="protein sequence ID" value="SFK83668.1"/>
    <property type="molecule type" value="Genomic_DNA"/>
</dbReference>
<sequence>MTTRRTLMATLGATLSMPGLARAQDTAFPTRTVTIVVPFPPGGGTDVLARILGQHFQESWRQSVVVENRGGGAGRIGLQMVQRAQPDGHTLMVTSTGGIMGLAGPGGDKVFAVRDELTPITLIAAPAYVIAMHPGVGARNVGELIALAKARPGHFTFGSSGTGAASHLAAELFASMAGIEMLHVPYRGTGPALTDLVAGRIHLMFAPPQTVAAAVAANQVVNLAVTSERPTALLPGVPAASTTGLPGYAAVGWFGLFAPKGVPSPITQRIAQEASRALSLQSTKDRLATLGAEPEPMTPDAFTTFIDQDIAKWQRVVRERNITLE</sequence>
<keyword evidence="3" id="KW-0675">Receptor</keyword>
<proteinExistence type="inferred from homology"/>
<dbReference type="Gene3D" id="3.40.190.10">
    <property type="entry name" value="Periplasmic binding protein-like II"/>
    <property type="match status" value="1"/>
</dbReference>
<evidence type="ECO:0000256" key="1">
    <source>
        <dbReference type="ARBA" id="ARBA00006987"/>
    </source>
</evidence>
<comment type="similarity">
    <text evidence="1">Belongs to the UPF0065 (bug) family.</text>
</comment>
<dbReference type="STRING" id="1123062.SAMN02745775_108127"/>
<dbReference type="CDD" id="cd07012">
    <property type="entry name" value="PBP2_Bug_TTT"/>
    <property type="match status" value="1"/>
</dbReference>
<dbReference type="SUPFAM" id="SSF53850">
    <property type="entry name" value="Periplasmic binding protein-like II"/>
    <property type="match status" value="1"/>
</dbReference>
<protein>
    <submittedName>
        <fullName evidence="3">Tripartite-type tricarboxylate transporter, receptor component TctC</fullName>
    </submittedName>
</protein>
<dbReference type="InterPro" id="IPR042100">
    <property type="entry name" value="Bug_dom1"/>
</dbReference>
<feature type="chain" id="PRO_5011670491" evidence="2">
    <location>
        <begin position="24"/>
        <end position="325"/>
    </location>
</feature>
<keyword evidence="4" id="KW-1185">Reference proteome</keyword>
<name>A0A1I4CQX9_9PROT</name>
<dbReference type="PANTHER" id="PTHR42928">
    <property type="entry name" value="TRICARBOXYLATE-BINDING PROTEIN"/>
    <property type="match status" value="1"/>
</dbReference>
<evidence type="ECO:0000313" key="3">
    <source>
        <dbReference type="EMBL" id="SFK83668.1"/>
    </source>
</evidence>
<feature type="signal peptide" evidence="2">
    <location>
        <begin position="1"/>
        <end position="23"/>
    </location>
</feature>
<dbReference type="AlphaFoldDB" id="A0A1I4CQX9"/>
<reference evidence="3 4" key="1">
    <citation type="submission" date="2016-10" db="EMBL/GenBank/DDBJ databases">
        <authorList>
            <person name="de Groot N.N."/>
        </authorList>
    </citation>
    <scope>NUCLEOTIDE SEQUENCE [LARGE SCALE GENOMIC DNA]</scope>
    <source>
        <strain evidence="3 4">DSM 19981</strain>
    </source>
</reference>
<dbReference type="Pfam" id="PF03401">
    <property type="entry name" value="TctC"/>
    <property type="match status" value="1"/>
</dbReference>
<accession>A0A1I4CQX9</accession>